<dbReference type="GO" id="GO:0006633">
    <property type="term" value="P:fatty acid biosynthetic process"/>
    <property type="evidence" value="ECO:0007669"/>
    <property type="project" value="TreeGrafter"/>
</dbReference>
<dbReference type="OrthoDB" id="3261737at2759"/>
<dbReference type="GO" id="GO:0006085">
    <property type="term" value="P:acetyl-CoA biosynthetic process"/>
    <property type="evidence" value="ECO:0007669"/>
    <property type="project" value="TreeGrafter"/>
</dbReference>
<keyword evidence="2" id="KW-1185">Reference proteome</keyword>
<dbReference type="PANTHER" id="PTHR23118:SF42">
    <property type="entry name" value="ATP-CITRATE SYNTHASE"/>
    <property type="match status" value="1"/>
</dbReference>
<dbReference type="HOGENOM" id="CLU_1481598_0_0_1"/>
<dbReference type="InterPro" id="IPR002020">
    <property type="entry name" value="Citrate_synthase"/>
</dbReference>
<dbReference type="GO" id="GO:0005829">
    <property type="term" value="C:cytosol"/>
    <property type="evidence" value="ECO:0007669"/>
    <property type="project" value="TreeGrafter"/>
</dbReference>
<evidence type="ECO:0000313" key="2">
    <source>
        <dbReference type="Proteomes" id="UP000054549"/>
    </source>
</evidence>
<organism evidence="1 2">
    <name type="scientific">Amanita muscaria (strain Koide BX008)</name>
    <dbReference type="NCBI Taxonomy" id="946122"/>
    <lineage>
        <taxon>Eukaryota</taxon>
        <taxon>Fungi</taxon>
        <taxon>Dikarya</taxon>
        <taxon>Basidiomycota</taxon>
        <taxon>Agaricomycotina</taxon>
        <taxon>Agaricomycetes</taxon>
        <taxon>Agaricomycetidae</taxon>
        <taxon>Agaricales</taxon>
        <taxon>Pluteineae</taxon>
        <taxon>Amanitaceae</taxon>
        <taxon>Amanita</taxon>
    </lineage>
</organism>
<dbReference type="PANTHER" id="PTHR23118">
    <property type="entry name" value="ATP-CITRATE SYNTHASE"/>
    <property type="match status" value="1"/>
</dbReference>
<gene>
    <name evidence="1" type="ORF">M378DRAFT_15562</name>
</gene>
<dbReference type="InParanoid" id="A0A0C2WP30"/>
<dbReference type="Proteomes" id="UP000054549">
    <property type="component" value="Unassembled WGS sequence"/>
</dbReference>
<name>A0A0C2WP30_AMAMK</name>
<dbReference type="EMBL" id="KN818338">
    <property type="protein sequence ID" value="KIL58456.1"/>
    <property type="molecule type" value="Genomic_DNA"/>
</dbReference>
<reference evidence="1 2" key="1">
    <citation type="submission" date="2014-04" db="EMBL/GenBank/DDBJ databases">
        <title>Evolutionary Origins and Diversification of the Mycorrhizal Mutualists.</title>
        <authorList>
            <consortium name="DOE Joint Genome Institute"/>
            <consortium name="Mycorrhizal Genomics Consortium"/>
            <person name="Kohler A."/>
            <person name="Kuo A."/>
            <person name="Nagy L.G."/>
            <person name="Floudas D."/>
            <person name="Copeland A."/>
            <person name="Barry K.W."/>
            <person name="Cichocki N."/>
            <person name="Veneault-Fourrey C."/>
            <person name="LaButti K."/>
            <person name="Lindquist E.A."/>
            <person name="Lipzen A."/>
            <person name="Lundell T."/>
            <person name="Morin E."/>
            <person name="Murat C."/>
            <person name="Riley R."/>
            <person name="Ohm R."/>
            <person name="Sun H."/>
            <person name="Tunlid A."/>
            <person name="Henrissat B."/>
            <person name="Grigoriev I.V."/>
            <person name="Hibbett D.S."/>
            <person name="Martin F."/>
        </authorList>
    </citation>
    <scope>NUCLEOTIDE SEQUENCE [LARGE SCALE GENOMIC DNA]</scope>
    <source>
        <strain evidence="1 2">Koide BX008</strain>
    </source>
</reference>
<accession>A0A0C2WP30</accession>
<dbReference type="GO" id="GO:0003878">
    <property type="term" value="F:ATP citrate synthase activity"/>
    <property type="evidence" value="ECO:0007669"/>
    <property type="project" value="TreeGrafter"/>
</dbReference>
<evidence type="ECO:0000313" key="1">
    <source>
        <dbReference type="EMBL" id="KIL58456.1"/>
    </source>
</evidence>
<protein>
    <submittedName>
        <fullName evidence="1">Uncharacterized protein</fullName>
    </submittedName>
</protein>
<dbReference type="AlphaFoldDB" id="A0A0C2WP30"/>
<dbReference type="STRING" id="946122.A0A0C2WP30"/>
<sequence length="182" mass="20570">MTLCPSTRFVDGSIPVLTHDPLLLIVLLRYEQDPDREILVLLGEIGGIEEQGHRPCQERKFIVVWAIGSYNRVEFVHAGKPGFVVLDTVKNSRERECLVKTSVVDPKKEWDPPAICTSGVKLGLIRKPAALILTISDERGQELLYADMRTSDVVKEDIGVLHMKRKHTCPTVLRSNWFRGQL</sequence>
<proteinExistence type="predicted"/>